<dbReference type="EMBL" id="JBIMSP010000087">
    <property type="protein sequence ID" value="MFH5245637.1"/>
    <property type="molecule type" value="Genomic_DNA"/>
</dbReference>
<dbReference type="Pfam" id="PF13551">
    <property type="entry name" value="HTH_29"/>
    <property type="match status" value="1"/>
</dbReference>
<accession>A0ABW7KT42</accession>
<gene>
    <name evidence="1" type="ORF">ACHIPV_27745</name>
</gene>
<evidence type="ECO:0000313" key="1">
    <source>
        <dbReference type="EMBL" id="MFH5245637.1"/>
    </source>
</evidence>
<dbReference type="InterPro" id="IPR009057">
    <property type="entry name" value="Homeodomain-like_sf"/>
</dbReference>
<protein>
    <submittedName>
        <fullName evidence="1">Helix-turn-helix domain-containing protein</fullName>
    </submittedName>
</protein>
<comment type="caution">
    <text evidence="1">The sequence shown here is derived from an EMBL/GenBank/DDBJ whole genome shotgun (WGS) entry which is preliminary data.</text>
</comment>
<name>A0ABW7KT42_9NOCA</name>
<feature type="non-terminal residue" evidence="1">
    <location>
        <position position="118"/>
    </location>
</feature>
<evidence type="ECO:0000313" key="2">
    <source>
        <dbReference type="Proteomes" id="UP001609176"/>
    </source>
</evidence>
<dbReference type="Proteomes" id="UP001609176">
    <property type="component" value="Unassembled WGS sequence"/>
</dbReference>
<sequence>MPSPHATTIVVTDDERTELEGWMRRRNSAAGLALRARIVLACADGGSNVEVADRLELHRGTVSNWRSRFAEKRCDGLLDEPRPGRPRVVGDDQIEALITATLETAPKDATHWPTRSMA</sequence>
<proteinExistence type="predicted"/>
<organism evidence="1 2">
    <name type="scientific">Antrihabitans spumae</name>
    <dbReference type="NCBI Taxonomy" id="3373370"/>
    <lineage>
        <taxon>Bacteria</taxon>
        <taxon>Bacillati</taxon>
        <taxon>Actinomycetota</taxon>
        <taxon>Actinomycetes</taxon>
        <taxon>Mycobacteriales</taxon>
        <taxon>Nocardiaceae</taxon>
        <taxon>Antrihabitans</taxon>
    </lineage>
</organism>
<dbReference type="SUPFAM" id="SSF46689">
    <property type="entry name" value="Homeodomain-like"/>
    <property type="match status" value="1"/>
</dbReference>
<reference evidence="1 2" key="1">
    <citation type="submission" date="2024-10" db="EMBL/GenBank/DDBJ databases">
        <authorList>
            <person name="Riesco R."/>
        </authorList>
    </citation>
    <scope>NUCLEOTIDE SEQUENCE [LARGE SCALE GENOMIC DNA]</scope>
    <source>
        <strain evidence="1 2">NCIMB 15448</strain>
    </source>
</reference>
<dbReference type="RefSeq" id="WP_395126401.1">
    <property type="nucleotide sequence ID" value="NZ_JBIMSP010000087.1"/>
</dbReference>